<feature type="compositionally biased region" description="Basic and acidic residues" evidence="1">
    <location>
        <begin position="109"/>
        <end position="123"/>
    </location>
</feature>
<dbReference type="NCBIfam" id="TIGR04088">
    <property type="entry name" value="cognate_SipW"/>
    <property type="match status" value="1"/>
</dbReference>
<dbReference type="EMBL" id="JAVDXW010000001">
    <property type="protein sequence ID" value="MDR7301159.1"/>
    <property type="molecule type" value="Genomic_DNA"/>
</dbReference>
<evidence type="ECO:0000256" key="1">
    <source>
        <dbReference type="SAM" id="MobiDB-lite"/>
    </source>
</evidence>
<evidence type="ECO:0000256" key="2">
    <source>
        <dbReference type="SAM" id="SignalP"/>
    </source>
</evidence>
<dbReference type="Pfam" id="PF12389">
    <property type="entry name" value="Peptidase_M73"/>
    <property type="match status" value="1"/>
</dbReference>
<organism evidence="3 4">
    <name type="scientific">Haloactinomyces albus</name>
    <dbReference type="NCBI Taxonomy" id="1352928"/>
    <lineage>
        <taxon>Bacteria</taxon>
        <taxon>Bacillati</taxon>
        <taxon>Actinomycetota</taxon>
        <taxon>Actinomycetes</taxon>
        <taxon>Actinopolysporales</taxon>
        <taxon>Actinopolysporaceae</taxon>
        <taxon>Haloactinomyces</taxon>
    </lineage>
</organism>
<dbReference type="InterPro" id="IPR023833">
    <property type="entry name" value="Signal_pept_SipW-depend-type"/>
</dbReference>
<dbReference type="AlphaFoldDB" id="A0AAE3ZCS3"/>
<dbReference type="RefSeq" id="WP_310271137.1">
    <property type="nucleotide sequence ID" value="NZ_JAVDXW010000001.1"/>
</dbReference>
<feature type="chain" id="PRO_5042296899" evidence="2">
    <location>
        <begin position="29"/>
        <end position="192"/>
    </location>
</feature>
<proteinExistence type="predicted"/>
<feature type="region of interest" description="Disordered" evidence="1">
    <location>
        <begin position="101"/>
        <end position="123"/>
    </location>
</feature>
<accession>A0AAE3ZCS3</accession>
<evidence type="ECO:0000313" key="3">
    <source>
        <dbReference type="EMBL" id="MDR7301159.1"/>
    </source>
</evidence>
<dbReference type="Proteomes" id="UP001180845">
    <property type="component" value="Unassembled WGS sequence"/>
</dbReference>
<sequence length="192" mass="19716">MKNKKLAAGIGGASAVAAVVAITAGTFAAFTDEEQRGAVATAGTMDLKVSNVSNTEGSSFDKDGALEVGPLHPGDSSSASFTLTNEGSVAGGLSFRLEQVTGNENELTEPEREAGDSGGKGKGELLKNLRITGLTIEDEKLVEVDGELRSAGTLDPGQSQTFTVTLTVPPDVGSKIQNDSAGFRIMAELNQQ</sequence>
<dbReference type="GO" id="GO:0005975">
    <property type="term" value="P:carbohydrate metabolic process"/>
    <property type="evidence" value="ECO:0007669"/>
    <property type="project" value="UniProtKB-ARBA"/>
</dbReference>
<dbReference type="Gene3D" id="2.60.40.10">
    <property type="entry name" value="Immunoglobulins"/>
    <property type="match status" value="1"/>
</dbReference>
<feature type="signal peptide" evidence="2">
    <location>
        <begin position="1"/>
        <end position="28"/>
    </location>
</feature>
<keyword evidence="2" id="KW-0732">Signal</keyword>
<gene>
    <name evidence="3" type="ORF">JOF55_001340</name>
</gene>
<name>A0AAE3ZCS3_9ACTN</name>
<feature type="region of interest" description="Disordered" evidence="1">
    <location>
        <begin position="51"/>
        <end position="83"/>
    </location>
</feature>
<dbReference type="InterPro" id="IPR013783">
    <property type="entry name" value="Ig-like_fold"/>
</dbReference>
<keyword evidence="4" id="KW-1185">Reference proteome</keyword>
<comment type="caution">
    <text evidence="3">The sequence shown here is derived from an EMBL/GenBank/DDBJ whole genome shotgun (WGS) entry which is preliminary data.</text>
</comment>
<reference evidence="3" key="1">
    <citation type="submission" date="2023-07" db="EMBL/GenBank/DDBJ databases">
        <title>Sequencing the genomes of 1000 actinobacteria strains.</title>
        <authorList>
            <person name="Klenk H.-P."/>
        </authorList>
    </citation>
    <scope>NUCLEOTIDE SEQUENCE</scope>
    <source>
        <strain evidence="3">DSM 45977</strain>
    </source>
</reference>
<protein>
    <submittedName>
        <fullName evidence="3">Ribosomally synthesized peptide with SipW-like signal peptide</fullName>
    </submittedName>
</protein>
<dbReference type="InterPro" id="IPR022121">
    <property type="entry name" value="Peptidase_M73_camelysin"/>
</dbReference>
<evidence type="ECO:0000313" key="4">
    <source>
        <dbReference type="Proteomes" id="UP001180845"/>
    </source>
</evidence>